<accession>A0A8R7P716</accession>
<evidence type="ECO:0000313" key="2">
    <source>
        <dbReference type="EnsemblPlants" id="TuG1812G0100004439.01.T01.cds329615"/>
    </source>
</evidence>
<dbReference type="AlphaFoldDB" id="A0A8R7P716"/>
<proteinExistence type="predicted"/>
<dbReference type="Proteomes" id="UP000015106">
    <property type="component" value="Chromosome 1"/>
</dbReference>
<dbReference type="EnsemblPlants" id="TuG1812G0100004439.01.T01">
    <property type="protein sequence ID" value="TuG1812G0100004439.01.T01.cds329615"/>
    <property type="gene ID" value="TuG1812G0100004439.01"/>
</dbReference>
<sequence length="150" mass="16998">MLRQEEERRRALEHKPWDVKPARDVGRPRVARVGDEAVRPPWQRPEVRLQRPGEQPHGFIEEHDAGEVRDHVVALAPLGQPQRRPRERQLGHVDGEPLAGSVLQDGPVARGGDGREDHGDARAGAAGDEARQVEHRDNVARRKERHQHEV</sequence>
<feature type="compositionally biased region" description="Basic and acidic residues" evidence="1">
    <location>
        <begin position="112"/>
        <end position="121"/>
    </location>
</feature>
<evidence type="ECO:0000256" key="1">
    <source>
        <dbReference type="SAM" id="MobiDB-lite"/>
    </source>
</evidence>
<reference evidence="3" key="1">
    <citation type="journal article" date="2013" name="Nature">
        <title>Draft genome of the wheat A-genome progenitor Triticum urartu.</title>
        <authorList>
            <person name="Ling H.Q."/>
            <person name="Zhao S."/>
            <person name="Liu D."/>
            <person name="Wang J."/>
            <person name="Sun H."/>
            <person name="Zhang C."/>
            <person name="Fan H."/>
            <person name="Li D."/>
            <person name="Dong L."/>
            <person name="Tao Y."/>
            <person name="Gao C."/>
            <person name="Wu H."/>
            <person name="Li Y."/>
            <person name="Cui Y."/>
            <person name="Guo X."/>
            <person name="Zheng S."/>
            <person name="Wang B."/>
            <person name="Yu K."/>
            <person name="Liang Q."/>
            <person name="Yang W."/>
            <person name="Lou X."/>
            <person name="Chen J."/>
            <person name="Feng M."/>
            <person name="Jian J."/>
            <person name="Zhang X."/>
            <person name="Luo G."/>
            <person name="Jiang Y."/>
            <person name="Liu J."/>
            <person name="Wang Z."/>
            <person name="Sha Y."/>
            <person name="Zhang B."/>
            <person name="Wu H."/>
            <person name="Tang D."/>
            <person name="Shen Q."/>
            <person name="Xue P."/>
            <person name="Zou S."/>
            <person name="Wang X."/>
            <person name="Liu X."/>
            <person name="Wang F."/>
            <person name="Yang Y."/>
            <person name="An X."/>
            <person name="Dong Z."/>
            <person name="Zhang K."/>
            <person name="Zhang X."/>
            <person name="Luo M.C."/>
            <person name="Dvorak J."/>
            <person name="Tong Y."/>
            <person name="Wang J."/>
            <person name="Yang H."/>
            <person name="Li Z."/>
            <person name="Wang D."/>
            <person name="Zhang A."/>
            <person name="Wang J."/>
        </authorList>
    </citation>
    <scope>NUCLEOTIDE SEQUENCE</scope>
    <source>
        <strain evidence="3">cv. G1812</strain>
    </source>
</reference>
<feature type="region of interest" description="Disordered" evidence="1">
    <location>
        <begin position="28"/>
        <end position="59"/>
    </location>
</feature>
<evidence type="ECO:0000313" key="3">
    <source>
        <dbReference type="Proteomes" id="UP000015106"/>
    </source>
</evidence>
<feature type="region of interest" description="Disordered" evidence="1">
    <location>
        <begin position="76"/>
        <end position="150"/>
    </location>
</feature>
<protein>
    <submittedName>
        <fullName evidence="2">Uncharacterized protein</fullName>
    </submittedName>
</protein>
<reference evidence="2" key="3">
    <citation type="submission" date="2022-06" db="UniProtKB">
        <authorList>
            <consortium name="EnsemblPlants"/>
        </authorList>
    </citation>
    <scope>IDENTIFICATION</scope>
</reference>
<dbReference type="Gramene" id="TuG1812G0100004439.01.T01">
    <property type="protein sequence ID" value="TuG1812G0100004439.01.T01.cds329615"/>
    <property type="gene ID" value="TuG1812G0100004439.01"/>
</dbReference>
<feature type="compositionally biased region" description="Basic and acidic residues" evidence="1">
    <location>
        <begin position="128"/>
        <end position="150"/>
    </location>
</feature>
<reference evidence="2" key="2">
    <citation type="submission" date="2018-03" db="EMBL/GenBank/DDBJ databases">
        <title>The Triticum urartu genome reveals the dynamic nature of wheat genome evolution.</title>
        <authorList>
            <person name="Ling H."/>
            <person name="Ma B."/>
            <person name="Shi X."/>
            <person name="Liu H."/>
            <person name="Dong L."/>
            <person name="Sun H."/>
            <person name="Cao Y."/>
            <person name="Gao Q."/>
            <person name="Zheng S."/>
            <person name="Li Y."/>
            <person name="Yu Y."/>
            <person name="Du H."/>
            <person name="Qi M."/>
            <person name="Li Y."/>
            <person name="Yu H."/>
            <person name="Cui Y."/>
            <person name="Wang N."/>
            <person name="Chen C."/>
            <person name="Wu H."/>
            <person name="Zhao Y."/>
            <person name="Zhang J."/>
            <person name="Li Y."/>
            <person name="Zhou W."/>
            <person name="Zhang B."/>
            <person name="Hu W."/>
            <person name="Eijk M."/>
            <person name="Tang J."/>
            <person name="Witsenboer H."/>
            <person name="Zhao S."/>
            <person name="Li Z."/>
            <person name="Zhang A."/>
            <person name="Wang D."/>
            <person name="Liang C."/>
        </authorList>
    </citation>
    <scope>NUCLEOTIDE SEQUENCE [LARGE SCALE GENOMIC DNA]</scope>
    <source>
        <strain evidence="2">cv. G1812</strain>
    </source>
</reference>
<name>A0A8R7P716_TRIUA</name>
<keyword evidence="3" id="KW-1185">Reference proteome</keyword>
<organism evidence="2 3">
    <name type="scientific">Triticum urartu</name>
    <name type="common">Red wild einkorn</name>
    <name type="synonym">Crithodium urartu</name>
    <dbReference type="NCBI Taxonomy" id="4572"/>
    <lineage>
        <taxon>Eukaryota</taxon>
        <taxon>Viridiplantae</taxon>
        <taxon>Streptophyta</taxon>
        <taxon>Embryophyta</taxon>
        <taxon>Tracheophyta</taxon>
        <taxon>Spermatophyta</taxon>
        <taxon>Magnoliopsida</taxon>
        <taxon>Liliopsida</taxon>
        <taxon>Poales</taxon>
        <taxon>Poaceae</taxon>
        <taxon>BOP clade</taxon>
        <taxon>Pooideae</taxon>
        <taxon>Triticodae</taxon>
        <taxon>Triticeae</taxon>
        <taxon>Triticinae</taxon>
        <taxon>Triticum</taxon>
    </lineage>
</organism>
<feature type="compositionally biased region" description="Basic and acidic residues" evidence="1">
    <location>
        <begin position="28"/>
        <end position="38"/>
    </location>
</feature>